<dbReference type="InterPro" id="IPR000897">
    <property type="entry name" value="SRP54_GTPase_dom"/>
</dbReference>
<dbReference type="SMART" id="SM00962">
    <property type="entry name" value="SRP54"/>
    <property type="match status" value="1"/>
</dbReference>
<comment type="subunit">
    <text evidence="9">Part of the signal recognition particle protein translocation system, which is composed of SRP and FtsY.</text>
</comment>
<keyword evidence="2 9" id="KW-0963">Cytoplasm</keyword>
<protein>
    <recommendedName>
        <fullName evidence="9">Signal recognition particle receptor FtsY</fullName>
        <shortName evidence="9">SRP receptor</shortName>
        <ecNumber evidence="9">3.6.5.4</ecNumber>
    </recommendedName>
</protein>
<dbReference type="PANTHER" id="PTHR43134">
    <property type="entry name" value="SIGNAL RECOGNITION PARTICLE RECEPTOR SUBUNIT ALPHA"/>
    <property type="match status" value="1"/>
</dbReference>
<keyword evidence="14" id="KW-1185">Reference proteome</keyword>
<dbReference type="InterPro" id="IPR013822">
    <property type="entry name" value="Signal_recog_particl_SRP54_hlx"/>
</dbReference>
<dbReference type="AlphaFoldDB" id="A0A089XHV0"/>
<dbReference type="FunFam" id="3.40.50.300:FF:000053">
    <property type="entry name" value="Signal recognition particle receptor FtsY"/>
    <property type="match status" value="1"/>
</dbReference>
<dbReference type="KEGG" id="sgu:SGLAU_24115"/>
<dbReference type="EMBL" id="CP009438">
    <property type="protein sequence ID" value="AIS00765.1"/>
    <property type="molecule type" value="Genomic_DNA"/>
</dbReference>
<dbReference type="InterPro" id="IPR004390">
    <property type="entry name" value="SR_rcpt_FtsY"/>
</dbReference>
<keyword evidence="7 9" id="KW-0675">Receptor</keyword>
<dbReference type="SUPFAM" id="SSF47364">
    <property type="entry name" value="Domain of the SRP/SRP receptor G-proteins"/>
    <property type="match status" value="1"/>
</dbReference>
<dbReference type="GO" id="GO:0003924">
    <property type="term" value="F:GTPase activity"/>
    <property type="evidence" value="ECO:0007669"/>
    <property type="project" value="UniProtKB-UniRule"/>
</dbReference>
<dbReference type="STRING" id="1907.SGLAU_24115"/>
<dbReference type="GO" id="GO:0005047">
    <property type="term" value="F:signal recognition particle binding"/>
    <property type="evidence" value="ECO:0007669"/>
    <property type="project" value="TreeGrafter"/>
</dbReference>
<comment type="subcellular location">
    <subcellularLocation>
        <location evidence="9">Cell membrane</location>
        <topology evidence="9">Peripheral membrane protein</topology>
        <orientation evidence="9">Cytoplasmic side</orientation>
    </subcellularLocation>
    <subcellularLocation>
        <location evidence="9">Cytoplasm</location>
    </subcellularLocation>
</comment>
<dbReference type="InterPro" id="IPR042101">
    <property type="entry name" value="SRP54_N_sf"/>
</dbReference>
<dbReference type="SUPFAM" id="SSF52540">
    <property type="entry name" value="P-loop containing nucleoside triphosphate hydrolases"/>
    <property type="match status" value="1"/>
</dbReference>
<dbReference type="eggNOG" id="COG0552">
    <property type="taxonomic scope" value="Bacteria"/>
</dbReference>
<dbReference type="SMART" id="SM00963">
    <property type="entry name" value="SRP54_N"/>
    <property type="match status" value="1"/>
</dbReference>
<keyword evidence="11" id="KW-1133">Transmembrane helix</keyword>
<feature type="domain" description="SRP54-type proteins GTP-binding" evidence="12">
    <location>
        <begin position="383"/>
        <end position="396"/>
    </location>
</feature>
<keyword evidence="3 9" id="KW-0547">Nucleotide-binding</keyword>
<dbReference type="Pfam" id="PF02881">
    <property type="entry name" value="SRP54_N"/>
    <property type="match status" value="1"/>
</dbReference>
<comment type="function">
    <text evidence="9">Involved in targeting and insertion of nascent membrane proteins into the cytoplasmic membrane. Acts as a receptor for the complex formed by the signal recognition particle (SRP) and the ribosome-nascent chain (RNC).</text>
</comment>
<evidence type="ECO:0000256" key="6">
    <source>
        <dbReference type="ARBA" id="ARBA00023136"/>
    </source>
</evidence>
<evidence type="ECO:0000259" key="12">
    <source>
        <dbReference type="PROSITE" id="PS00300"/>
    </source>
</evidence>
<dbReference type="GO" id="GO:0006614">
    <property type="term" value="P:SRP-dependent cotranslational protein targeting to membrane"/>
    <property type="evidence" value="ECO:0007669"/>
    <property type="project" value="InterPro"/>
</dbReference>
<dbReference type="Proteomes" id="UP000029482">
    <property type="component" value="Chromosome"/>
</dbReference>
<dbReference type="GO" id="GO:0005525">
    <property type="term" value="F:GTP binding"/>
    <property type="evidence" value="ECO:0007669"/>
    <property type="project" value="UniProtKB-UniRule"/>
</dbReference>
<dbReference type="SMART" id="SM00382">
    <property type="entry name" value="AAA"/>
    <property type="match status" value="1"/>
</dbReference>
<dbReference type="InterPro" id="IPR036225">
    <property type="entry name" value="SRP/SRP_N"/>
</dbReference>
<evidence type="ECO:0000256" key="7">
    <source>
        <dbReference type="ARBA" id="ARBA00023170"/>
    </source>
</evidence>
<evidence type="ECO:0000256" key="3">
    <source>
        <dbReference type="ARBA" id="ARBA00022741"/>
    </source>
</evidence>
<reference evidence="14" key="1">
    <citation type="journal article" date="2015" name="J. Biotechnol.">
        <title>Complete genome sequence of the actinobacterium Streptomyces glaucescens GLA.O (DSM 40922) consisting of a linear chromosome and one linear plasmid.</title>
        <authorList>
            <person name="Ortseifen V."/>
            <person name="Winkler A."/>
            <person name="Albersmeier A."/>
            <person name="Wendler S."/>
            <person name="Puhler A."/>
            <person name="Kalinowski J."/>
            <person name="Ruckert C."/>
        </authorList>
    </citation>
    <scope>NUCLEOTIDE SEQUENCE [LARGE SCALE GENOMIC DNA]</scope>
    <source>
        <strain evidence="14">DSM 40922 / GLA O</strain>
    </source>
</reference>
<evidence type="ECO:0000313" key="14">
    <source>
        <dbReference type="Proteomes" id="UP000029482"/>
    </source>
</evidence>
<evidence type="ECO:0000256" key="5">
    <source>
        <dbReference type="ARBA" id="ARBA00023134"/>
    </source>
</evidence>
<evidence type="ECO:0000256" key="2">
    <source>
        <dbReference type="ARBA" id="ARBA00022490"/>
    </source>
</evidence>
<keyword evidence="6 9" id="KW-0472">Membrane</keyword>
<feature type="transmembrane region" description="Helical" evidence="11">
    <location>
        <begin position="6"/>
        <end position="30"/>
    </location>
</feature>
<dbReference type="PROSITE" id="PS00300">
    <property type="entry name" value="SRP54"/>
    <property type="match status" value="1"/>
</dbReference>
<feature type="binding site" evidence="9">
    <location>
        <begin position="300"/>
        <end position="304"/>
    </location>
    <ligand>
        <name>GTP</name>
        <dbReference type="ChEBI" id="CHEBI:37565"/>
    </ligand>
</feature>
<evidence type="ECO:0000256" key="4">
    <source>
        <dbReference type="ARBA" id="ARBA00022801"/>
    </source>
</evidence>
<keyword evidence="1 9" id="KW-1003">Cell membrane</keyword>
<accession>A0A089XHV0</accession>
<dbReference type="Gene3D" id="3.40.50.300">
    <property type="entry name" value="P-loop containing nucleotide triphosphate hydrolases"/>
    <property type="match status" value="1"/>
</dbReference>
<evidence type="ECO:0000256" key="11">
    <source>
        <dbReference type="SAM" id="Phobius"/>
    </source>
</evidence>
<keyword evidence="4 9" id="KW-0378">Hydrolase</keyword>
<evidence type="ECO:0000256" key="9">
    <source>
        <dbReference type="HAMAP-Rule" id="MF_00920"/>
    </source>
</evidence>
<dbReference type="HAMAP" id="MF_00920">
    <property type="entry name" value="FtsY"/>
    <property type="match status" value="1"/>
</dbReference>
<proteinExistence type="inferred from homology"/>
<evidence type="ECO:0000256" key="1">
    <source>
        <dbReference type="ARBA" id="ARBA00022475"/>
    </source>
</evidence>
<dbReference type="Gene3D" id="1.20.120.140">
    <property type="entry name" value="Signal recognition particle SRP54, nucleotide-binding domain"/>
    <property type="match status" value="1"/>
</dbReference>
<feature type="binding site" evidence="9">
    <location>
        <begin position="218"/>
        <end position="225"/>
    </location>
    <ligand>
        <name>GTP</name>
        <dbReference type="ChEBI" id="CHEBI:37565"/>
    </ligand>
</feature>
<dbReference type="GO" id="GO:0005886">
    <property type="term" value="C:plasma membrane"/>
    <property type="evidence" value="ECO:0007669"/>
    <property type="project" value="UniProtKB-SubCell"/>
</dbReference>
<evidence type="ECO:0000256" key="10">
    <source>
        <dbReference type="SAM" id="MobiDB-lite"/>
    </source>
</evidence>
<organism evidence="13 14">
    <name type="scientific">Streptomyces glaucescens</name>
    <dbReference type="NCBI Taxonomy" id="1907"/>
    <lineage>
        <taxon>Bacteria</taxon>
        <taxon>Bacillati</taxon>
        <taxon>Actinomycetota</taxon>
        <taxon>Actinomycetes</taxon>
        <taxon>Kitasatosporales</taxon>
        <taxon>Streptomycetaceae</taxon>
        <taxon>Streptomyces</taxon>
    </lineage>
</organism>
<dbReference type="Pfam" id="PF00448">
    <property type="entry name" value="SRP54"/>
    <property type="match status" value="1"/>
</dbReference>
<dbReference type="InterPro" id="IPR003593">
    <property type="entry name" value="AAA+_ATPase"/>
</dbReference>
<evidence type="ECO:0000313" key="13">
    <source>
        <dbReference type="EMBL" id="AIS00765.1"/>
    </source>
</evidence>
<dbReference type="EC" id="3.6.5.4" evidence="9"/>
<dbReference type="FunFam" id="1.20.120.140:FF:000002">
    <property type="entry name" value="Signal recognition particle receptor FtsY"/>
    <property type="match status" value="1"/>
</dbReference>
<gene>
    <name evidence="9 13" type="primary">ftsY</name>
    <name evidence="13" type="ORF">SGLAU_24115</name>
</gene>
<sequence>MADTGRVMDIVILAVVIAVVVLGALGGLVVGSRRKKQLPPPPPTTPDLTAPPAEPHVGDEAETPKEEPRRTIEEVDLPGGSAPTAVEEPPVVEEPVEAPPIEIPEPTAGRLVRLRARLSRSQNALGKGLLTLLSREHLDEDTWEEVEDTLLTADVGVQPTQELVERLRERVKVLGTRTPQELRALLRDELLTLVGTDFDRTVRTEPDGRKPGIVMVVGVNGTGKTTTTGKLARVLVADGNSVVLGAADTFRAAAADQLQTWGERVGAHTVRGPEGGDPASVAFDAVKEGKEIGADVVLIDTAGRLHTKTGLMDELGKVKRVVEKHAPLDEVLLVLDATTGQNGLVQARVFAEVVDITGIVLTKLDGTAKGGIVVAVQRELGVPVKLVGLGEGADDLAPFEPEAFVDALIGE</sequence>
<dbReference type="PANTHER" id="PTHR43134:SF1">
    <property type="entry name" value="SIGNAL RECOGNITION PARTICLE RECEPTOR SUBUNIT ALPHA"/>
    <property type="match status" value="1"/>
</dbReference>
<keyword evidence="11" id="KW-0812">Transmembrane</keyword>
<name>A0A089XHV0_STRGA</name>
<dbReference type="InterPro" id="IPR027417">
    <property type="entry name" value="P-loop_NTPase"/>
</dbReference>
<comment type="similarity">
    <text evidence="9">Belongs to the GTP-binding SRP family. FtsY subfamily.</text>
</comment>
<feature type="region of interest" description="Disordered" evidence="10">
    <location>
        <begin position="33"/>
        <end position="92"/>
    </location>
</feature>
<dbReference type="HOGENOM" id="CLU_009301_1_3_11"/>
<feature type="compositionally biased region" description="Basic and acidic residues" evidence="10">
    <location>
        <begin position="56"/>
        <end position="73"/>
    </location>
</feature>
<dbReference type="GO" id="GO:0005737">
    <property type="term" value="C:cytoplasm"/>
    <property type="evidence" value="ECO:0007669"/>
    <property type="project" value="UniProtKB-SubCell"/>
</dbReference>
<keyword evidence="5 9" id="KW-0342">GTP-binding</keyword>
<dbReference type="NCBIfam" id="TIGR00064">
    <property type="entry name" value="ftsY"/>
    <property type="match status" value="1"/>
</dbReference>
<evidence type="ECO:0000256" key="8">
    <source>
        <dbReference type="ARBA" id="ARBA00048027"/>
    </source>
</evidence>
<feature type="binding site" evidence="9">
    <location>
        <begin position="362"/>
        <end position="365"/>
    </location>
    <ligand>
        <name>GTP</name>
        <dbReference type="ChEBI" id="CHEBI:37565"/>
    </ligand>
</feature>
<comment type="catalytic activity">
    <reaction evidence="8 9">
        <text>GTP + H2O = GDP + phosphate + H(+)</text>
        <dbReference type="Rhea" id="RHEA:19669"/>
        <dbReference type="ChEBI" id="CHEBI:15377"/>
        <dbReference type="ChEBI" id="CHEBI:15378"/>
        <dbReference type="ChEBI" id="CHEBI:37565"/>
        <dbReference type="ChEBI" id="CHEBI:43474"/>
        <dbReference type="ChEBI" id="CHEBI:58189"/>
        <dbReference type="EC" id="3.6.5.4"/>
    </reaction>
</comment>